<dbReference type="Pfam" id="PF00067">
    <property type="entry name" value="p450"/>
    <property type="match status" value="1"/>
</dbReference>
<dbReference type="OMA" id="NDYTHRF"/>
<protein>
    <submittedName>
        <fullName evidence="10">Cytochrome P450</fullName>
    </submittedName>
</protein>
<keyword evidence="4 8" id="KW-0479">Metal-binding</keyword>
<dbReference type="InterPro" id="IPR002401">
    <property type="entry name" value="Cyt_P450_E_grp-I"/>
</dbReference>
<dbReference type="PRINTS" id="PR00385">
    <property type="entry name" value="P450"/>
</dbReference>
<dbReference type="AlphaFoldDB" id="A0A137PJ19"/>
<dbReference type="PROSITE" id="PS00086">
    <property type="entry name" value="CYTOCHROME_P450"/>
    <property type="match status" value="1"/>
</dbReference>
<evidence type="ECO:0000256" key="3">
    <source>
        <dbReference type="ARBA" id="ARBA00022617"/>
    </source>
</evidence>
<evidence type="ECO:0000256" key="7">
    <source>
        <dbReference type="ARBA" id="ARBA00023033"/>
    </source>
</evidence>
<evidence type="ECO:0000256" key="1">
    <source>
        <dbReference type="ARBA" id="ARBA00001971"/>
    </source>
</evidence>
<evidence type="ECO:0000256" key="6">
    <source>
        <dbReference type="ARBA" id="ARBA00023004"/>
    </source>
</evidence>
<dbReference type="SUPFAM" id="SSF48264">
    <property type="entry name" value="Cytochrome P450"/>
    <property type="match status" value="1"/>
</dbReference>
<dbReference type="GO" id="GO:0004497">
    <property type="term" value="F:monooxygenase activity"/>
    <property type="evidence" value="ECO:0007669"/>
    <property type="project" value="UniProtKB-KW"/>
</dbReference>
<evidence type="ECO:0000256" key="8">
    <source>
        <dbReference type="PIRSR" id="PIRSR602401-1"/>
    </source>
</evidence>
<reference evidence="10 11" key="1">
    <citation type="journal article" date="2015" name="Genome Biol. Evol.">
        <title>Phylogenomic analyses indicate that early fungi evolved digesting cell walls of algal ancestors of land plants.</title>
        <authorList>
            <person name="Chang Y."/>
            <person name="Wang S."/>
            <person name="Sekimoto S."/>
            <person name="Aerts A.L."/>
            <person name="Choi C."/>
            <person name="Clum A."/>
            <person name="LaButti K.M."/>
            <person name="Lindquist E.A."/>
            <person name="Yee Ngan C."/>
            <person name="Ohm R.A."/>
            <person name="Salamov A.A."/>
            <person name="Grigoriev I.V."/>
            <person name="Spatafora J.W."/>
            <person name="Berbee M.L."/>
        </authorList>
    </citation>
    <scope>NUCLEOTIDE SEQUENCE [LARGE SCALE GENOMIC DNA]</scope>
    <source>
        <strain evidence="10 11">NRRL 28638</strain>
    </source>
</reference>
<dbReference type="PANTHER" id="PTHR24292">
    <property type="entry name" value="CYTOCHROME P450"/>
    <property type="match status" value="1"/>
</dbReference>
<dbReference type="Gene3D" id="1.10.630.10">
    <property type="entry name" value="Cytochrome P450"/>
    <property type="match status" value="1"/>
</dbReference>
<comment type="similarity">
    <text evidence="2 9">Belongs to the cytochrome P450 family.</text>
</comment>
<evidence type="ECO:0000256" key="9">
    <source>
        <dbReference type="RuleBase" id="RU000461"/>
    </source>
</evidence>
<keyword evidence="7 9" id="KW-0503">Monooxygenase</keyword>
<dbReference type="InterPro" id="IPR036396">
    <property type="entry name" value="Cyt_P450_sf"/>
</dbReference>
<accession>A0A137PJ19</accession>
<keyword evidence="11" id="KW-1185">Reference proteome</keyword>
<evidence type="ECO:0000313" key="10">
    <source>
        <dbReference type="EMBL" id="KXN74931.1"/>
    </source>
</evidence>
<dbReference type="EMBL" id="KQ964419">
    <property type="protein sequence ID" value="KXN74931.1"/>
    <property type="molecule type" value="Genomic_DNA"/>
</dbReference>
<dbReference type="Proteomes" id="UP000070444">
    <property type="component" value="Unassembled WGS sequence"/>
</dbReference>
<organism evidence="10 11">
    <name type="scientific">Conidiobolus coronatus (strain ATCC 28846 / CBS 209.66 / NRRL 28638)</name>
    <name type="common">Delacroixia coronata</name>
    <dbReference type="NCBI Taxonomy" id="796925"/>
    <lineage>
        <taxon>Eukaryota</taxon>
        <taxon>Fungi</taxon>
        <taxon>Fungi incertae sedis</taxon>
        <taxon>Zoopagomycota</taxon>
        <taxon>Entomophthoromycotina</taxon>
        <taxon>Entomophthoromycetes</taxon>
        <taxon>Entomophthorales</taxon>
        <taxon>Ancylistaceae</taxon>
        <taxon>Conidiobolus</taxon>
    </lineage>
</organism>
<gene>
    <name evidence="10" type="ORF">CONCODRAFT_34094</name>
</gene>
<feature type="binding site" description="axial binding residue" evidence="8">
    <location>
        <position position="401"/>
    </location>
    <ligand>
        <name>heme</name>
        <dbReference type="ChEBI" id="CHEBI:30413"/>
    </ligand>
    <ligandPart>
        <name>Fe</name>
        <dbReference type="ChEBI" id="CHEBI:18248"/>
    </ligandPart>
</feature>
<dbReference type="PANTHER" id="PTHR24292:SF54">
    <property type="entry name" value="CYP9F3-RELATED"/>
    <property type="match status" value="1"/>
</dbReference>
<evidence type="ECO:0000313" key="11">
    <source>
        <dbReference type="Proteomes" id="UP000070444"/>
    </source>
</evidence>
<dbReference type="GO" id="GO:0016705">
    <property type="term" value="F:oxidoreductase activity, acting on paired donors, with incorporation or reduction of molecular oxygen"/>
    <property type="evidence" value="ECO:0007669"/>
    <property type="project" value="InterPro"/>
</dbReference>
<dbReference type="PRINTS" id="PR00463">
    <property type="entry name" value="EP450I"/>
</dbReference>
<dbReference type="STRING" id="796925.A0A137PJ19"/>
<sequence>MLQSIRKGETLQEHYHSIIEPVIKERGYALVFNRGHWSFTTTRPEVIKQIFRKTKQFTKYAIRHPESLENKFTGQQNIVRSNGDDWRRFRRPANPIFHQTFQPEMFAECVNDVLNVVTDRINEHGSKPFEVSDLMEFMTLDILGKGIFDFDFEAVKLQGTSRYNHIYNSVFSGIADPIYLTFPILEKLKLKNRVQKYEDANEFKNFILDIVNTRRKEIKSGKNDGKDLLSTMLTEDPDSPFEPLSDVELVENLIVFFVAGHDTTANTLSYAMYHLARNPEIQEKLRKEIYTTLNIPKDHDKLVAPSTEQLKDMEYLNCVIKEVMRISPAVVQIPRIVEEEFTIPNDNVVVPKGSMISMSIYGAHHDPKTYPNPQKFEPERFLNGKYDTDIYLPFGGGSRMCIGMGFSLMEQRVYLAMLLQKFTLEIKQDNPDYEQLRMVGLRLTKAQDLRLNFTPRF</sequence>
<evidence type="ECO:0000256" key="5">
    <source>
        <dbReference type="ARBA" id="ARBA00023002"/>
    </source>
</evidence>
<proteinExistence type="inferred from homology"/>
<dbReference type="GO" id="GO:0020037">
    <property type="term" value="F:heme binding"/>
    <property type="evidence" value="ECO:0007669"/>
    <property type="project" value="InterPro"/>
</dbReference>
<dbReference type="InterPro" id="IPR050476">
    <property type="entry name" value="Insect_CytP450_Detox"/>
</dbReference>
<evidence type="ECO:0000256" key="4">
    <source>
        <dbReference type="ARBA" id="ARBA00022723"/>
    </source>
</evidence>
<name>A0A137PJ19_CONC2</name>
<dbReference type="OrthoDB" id="1470350at2759"/>
<dbReference type="InterPro" id="IPR001128">
    <property type="entry name" value="Cyt_P450"/>
</dbReference>
<evidence type="ECO:0000256" key="2">
    <source>
        <dbReference type="ARBA" id="ARBA00010617"/>
    </source>
</evidence>
<keyword evidence="5 9" id="KW-0560">Oxidoreductase</keyword>
<comment type="cofactor">
    <cofactor evidence="1 8">
        <name>heme</name>
        <dbReference type="ChEBI" id="CHEBI:30413"/>
    </cofactor>
</comment>
<keyword evidence="3 8" id="KW-0349">Heme</keyword>
<keyword evidence="6 8" id="KW-0408">Iron</keyword>
<dbReference type="GO" id="GO:0005506">
    <property type="term" value="F:iron ion binding"/>
    <property type="evidence" value="ECO:0007669"/>
    <property type="project" value="InterPro"/>
</dbReference>
<dbReference type="InterPro" id="IPR017972">
    <property type="entry name" value="Cyt_P450_CS"/>
</dbReference>